<reference evidence="5" key="1">
    <citation type="submission" date="2020-09" db="EMBL/GenBank/DDBJ databases">
        <title>The complete mitochondrial genome of Eucampia zodiacus (Baciuariophyta).</title>
        <authorList>
            <person name="Zhang M."/>
            <person name="Chen N."/>
        </authorList>
    </citation>
    <scope>NUCLEOTIDE SEQUENCE</scope>
    <source>
        <strain evidence="5">CNS00060</strain>
    </source>
</reference>
<dbReference type="GO" id="GO:0009507">
    <property type="term" value="C:chloroplast"/>
    <property type="evidence" value="ECO:0007669"/>
    <property type="project" value="UniProtKB-SubCell"/>
</dbReference>
<evidence type="ECO:0000256" key="3">
    <source>
        <dbReference type="ARBA" id="ARBA00022980"/>
    </source>
</evidence>
<protein>
    <submittedName>
        <fullName evidence="5">Ribosomal protein S11</fullName>
    </submittedName>
</protein>
<dbReference type="EMBL" id="MW026607">
    <property type="protein sequence ID" value="QPJ79926.1"/>
    <property type="molecule type" value="Genomic_DNA"/>
</dbReference>
<gene>
    <name evidence="5" type="primary">rps11</name>
</gene>
<dbReference type="SUPFAM" id="SSF53137">
    <property type="entry name" value="Translational machinery components"/>
    <property type="match status" value="1"/>
</dbReference>
<dbReference type="InterPro" id="IPR036967">
    <property type="entry name" value="Ribosomal_uS11_sf"/>
</dbReference>
<keyword evidence="5" id="KW-0496">Mitochondrion</keyword>
<comment type="similarity">
    <text evidence="2">Belongs to the universal ribosomal protein uS11 family.</text>
</comment>
<evidence type="ECO:0000256" key="4">
    <source>
        <dbReference type="ARBA" id="ARBA00023274"/>
    </source>
</evidence>
<proteinExistence type="inferred from homology"/>
<sequence>MLIIIVNMLLSKILKTKKHEKVLLKKLYFFIKILEKSQNNNKIILNLMKKYNMLKLYFNTPKLLSYIIVINMSLTNTIVSLIDTKGKLLISLSAGQLHYKGKQKKKQPTVLISLLKELLIKSRFIGNKPIAIHFKNTKAYHESIVISMLSEKFFIQFIKSYNLLPHNGCRPKKLKRLKNKS</sequence>
<dbReference type="AlphaFoldDB" id="A0A7T0CRA3"/>
<keyword evidence="3 5" id="KW-0689">Ribosomal protein</keyword>
<accession>A0A7T0CRA3</accession>
<dbReference type="GO" id="GO:1990904">
    <property type="term" value="C:ribonucleoprotein complex"/>
    <property type="evidence" value="ECO:0007669"/>
    <property type="project" value="UniProtKB-KW"/>
</dbReference>
<dbReference type="GO" id="GO:0003735">
    <property type="term" value="F:structural constituent of ribosome"/>
    <property type="evidence" value="ECO:0007669"/>
    <property type="project" value="InterPro"/>
</dbReference>
<dbReference type="Pfam" id="PF00411">
    <property type="entry name" value="Ribosomal_S11"/>
    <property type="match status" value="1"/>
</dbReference>
<geneLocation type="mitochondrion" evidence="5"/>
<dbReference type="InterPro" id="IPR001971">
    <property type="entry name" value="Ribosomal_uS11"/>
</dbReference>
<evidence type="ECO:0000256" key="1">
    <source>
        <dbReference type="ARBA" id="ARBA00004229"/>
    </source>
</evidence>
<organism evidence="5">
    <name type="scientific">Eucampia zodiacus</name>
    <dbReference type="NCBI Taxonomy" id="444606"/>
    <lineage>
        <taxon>Eukaryota</taxon>
        <taxon>Sar</taxon>
        <taxon>Stramenopiles</taxon>
        <taxon>Ochrophyta</taxon>
        <taxon>Bacillariophyta</taxon>
        <taxon>Mediophyceae</taxon>
        <taxon>Biddulphiophycidae</taxon>
        <taxon>Hemiaulales</taxon>
        <taxon>Hemiaulaceae</taxon>
        <taxon>Eucampia</taxon>
    </lineage>
</organism>
<dbReference type="GO" id="GO:0005840">
    <property type="term" value="C:ribosome"/>
    <property type="evidence" value="ECO:0007669"/>
    <property type="project" value="UniProtKB-KW"/>
</dbReference>
<name>A0A7T0CRA3_9STRA</name>
<keyword evidence="4" id="KW-0687">Ribonucleoprotein</keyword>
<dbReference type="GeneID" id="63657709"/>
<dbReference type="GO" id="GO:0006412">
    <property type="term" value="P:translation"/>
    <property type="evidence" value="ECO:0007669"/>
    <property type="project" value="InterPro"/>
</dbReference>
<comment type="subcellular location">
    <subcellularLocation>
        <location evidence="1">Plastid</location>
        <location evidence="1">Chloroplast</location>
    </subcellularLocation>
</comment>
<evidence type="ECO:0000313" key="5">
    <source>
        <dbReference type="EMBL" id="QPJ79926.1"/>
    </source>
</evidence>
<dbReference type="HAMAP" id="MF_01310">
    <property type="entry name" value="Ribosomal_uS11"/>
    <property type="match status" value="1"/>
</dbReference>
<dbReference type="Gene3D" id="3.30.420.80">
    <property type="entry name" value="Ribosomal protein S11"/>
    <property type="match status" value="1"/>
</dbReference>
<dbReference type="RefSeq" id="YP_010047244.1">
    <property type="nucleotide sequence ID" value="NC_054334.1"/>
</dbReference>
<evidence type="ECO:0000256" key="2">
    <source>
        <dbReference type="ARBA" id="ARBA00006194"/>
    </source>
</evidence>